<dbReference type="STRING" id="582851.GCA_900162665_03999"/>
<evidence type="ECO:0000256" key="1">
    <source>
        <dbReference type="ARBA" id="ARBA00022491"/>
    </source>
</evidence>
<evidence type="ECO:0000313" key="5">
    <source>
        <dbReference type="EMBL" id="GEN87862.1"/>
    </source>
</evidence>
<dbReference type="EMBL" id="BJYM01000010">
    <property type="protein sequence ID" value="GEN87862.1"/>
    <property type="molecule type" value="Genomic_DNA"/>
</dbReference>
<dbReference type="PANTHER" id="PTHR43479:SF7">
    <property type="entry name" value="TETR-FAMILY TRANSCRIPTIONAL REGULATOR"/>
    <property type="match status" value="1"/>
</dbReference>
<dbReference type="AlphaFoldDB" id="A0A511ZK79"/>
<dbReference type="OrthoDB" id="9810250at2"/>
<reference evidence="5 6" key="1">
    <citation type="submission" date="2019-07" db="EMBL/GenBank/DDBJ databases">
        <title>Whole genome shotgun sequence of Oceanobacillus sojae NBRC 105379.</title>
        <authorList>
            <person name="Hosoyama A."/>
            <person name="Uohara A."/>
            <person name="Ohji S."/>
            <person name="Ichikawa N."/>
        </authorList>
    </citation>
    <scope>NUCLEOTIDE SEQUENCE [LARGE SCALE GENOMIC DNA]</scope>
    <source>
        <strain evidence="5 6">NBRC 105379</strain>
    </source>
</reference>
<dbReference type="InterPro" id="IPR039532">
    <property type="entry name" value="TetR_C_Firmicutes"/>
</dbReference>
<dbReference type="Pfam" id="PF14278">
    <property type="entry name" value="TetR_C_8"/>
    <property type="match status" value="1"/>
</dbReference>
<dbReference type="Pfam" id="PF00440">
    <property type="entry name" value="TetR_N"/>
    <property type="match status" value="1"/>
</dbReference>
<evidence type="ECO:0000256" key="3">
    <source>
        <dbReference type="PROSITE-ProRule" id="PRU00335"/>
    </source>
</evidence>
<dbReference type="PANTHER" id="PTHR43479">
    <property type="entry name" value="ACREF/ENVCD OPERON REPRESSOR-RELATED"/>
    <property type="match status" value="1"/>
</dbReference>
<evidence type="ECO:0000259" key="4">
    <source>
        <dbReference type="PROSITE" id="PS50977"/>
    </source>
</evidence>
<dbReference type="PROSITE" id="PS50977">
    <property type="entry name" value="HTH_TETR_2"/>
    <property type="match status" value="1"/>
</dbReference>
<protein>
    <submittedName>
        <fullName evidence="5">TetR family transcriptional regulator</fullName>
    </submittedName>
</protein>
<dbReference type="InterPro" id="IPR050624">
    <property type="entry name" value="HTH-type_Tx_Regulator"/>
</dbReference>
<feature type="domain" description="HTH tetR-type" evidence="4">
    <location>
        <begin position="10"/>
        <end position="70"/>
    </location>
</feature>
<feature type="DNA-binding region" description="H-T-H motif" evidence="3">
    <location>
        <begin position="33"/>
        <end position="52"/>
    </location>
</feature>
<accession>A0A511ZK79</accession>
<dbReference type="Gene3D" id="1.10.357.10">
    <property type="entry name" value="Tetracycline Repressor, domain 2"/>
    <property type="match status" value="1"/>
</dbReference>
<comment type="caution">
    <text evidence="5">The sequence shown here is derived from an EMBL/GenBank/DDBJ whole genome shotgun (WGS) entry which is preliminary data.</text>
</comment>
<proteinExistence type="predicted"/>
<keyword evidence="2 3" id="KW-0238">DNA-binding</keyword>
<name>A0A511ZK79_9BACI</name>
<dbReference type="SUPFAM" id="SSF46689">
    <property type="entry name" value="Homeodomain-like"/>
    <property type="match status" value="1"/>
</dbReference>
<gene>
    <name evidence="5" type="ORF">OSO01_26010</name>
</gene>
<evidence type="ECO:0000313" key="6">
    <source>
        <dbReference type="Proteomes" id="UP000321558"/>
    </source>
</evidence>
<organism evidence="5 6">
    <name type="scientific">Oceanobacillus sojae</name>
    <dbReference type="NCBI Taxonomy" id="582851"/>
    <lineage>
        <taxon>Bacteria</taxon>
        <taxon>Bacillati</taxon>
        <taxon>Bacillota</taxon>
        <taxon>Bacilli</taxon>
        <taxon>Bacillales</taxon>
        <taxon>Bacillaceae</taxon>
        <taxon>Oceanobacillus</taxon>
    </lineage>
</organism>
<keyword evidence="1" id="KW-0678">Repressor</keyword>
<dbReference type="GO" id="GO:0003677">
    <property type="term" value="F:DNA binding"/>
    <property type="evidence" value="ECO:0007669"/>
    <property type="project" value="UniProtKB-UniRule"/>
</dbReference>
<keyword evidence="6" id="KW-1185">Reference proteome</keyword>
<dbReference type="InterPro" id="IPR009057">
    <property type="entry name" value="Homeodomain-like_sf"/>
</dbReference>
<dbReference type="Proteomes" id="UP000321558">
    <property type="component" value="Unassembled WGS sequence"/>
</dbReference>
<dbReference type="InterPro" id="IPR001647">
    <property type="entry name" value="HTH_TetR"/>
</dbReference>
<dbReference type="RefSeq" id="WP_147210816.1">
    <property type="nucleotide sequence ID" value="NZ_BJYM01000010.1"/>
</dbReference>
<evidence type="ECO:0000256" key="2">
    <source>
        <dbReference type="ARBA" id="ARBA00023125"/>
    </source>
</evidence>
<sequence length="199" mass="23604">MLNPEDRRISKSKKAMRNALIQLIEEKEFNKITVTDIVERADLNRGTFYKHYKSQTDILLELTEDIIEDLIQSYRMPYKEKRIFNLDNLTDSTVKIFEHVEKFQGFYALMLRTDKLTYFQTQIFRVLKNLTIHDLTKIKKEANQPNQALQASFFANAIIGMISEWAENNFSYSTNYMAEQLLLILKSMRQVQILHPRLE</sequence>